<proteinExistence type="inferred from homology"/>
<dbReference type="Gene3D" id="3.30.1060.10">
    <property type="entry name" value="Peptide methionine sulphoxide reductase MsrA"/>
    <property type="match status" value="1"/>
</dbReference>
<dbReference type="HAMAP" id="MF_01401">
    <property type="entry name" value="MsrA"/>
    <property type="match status" value="1"/>
</dbReference>
<protein>
    <recommendedName>
        <fullName evidence="4">Peptide methionine sulfoxide reductase MsrA</fullName>
        <shortName evidence="4">Protein-methionine-S-oxide reductase</shortName>
        <ecNumber evidence="4">1.8.4.11</ecNumber>
    </recommendedName>
    <alternativeName>
        <fullName evidence="4">Peptide-methionine (S)-S-oxide reductase</fullName>
        <shortName evidence="4">Peptide Met(O) reductase</shortName>
    </alternativeName>
</protein>
<comment type="similarity">
    <text evidence="4">Belongs to the MsrA Met sulfoxide reductase family.</text>
</comment>
<evidence type="ECO:0000256" key="2">
    <source>
        <dbReference type="ARBA" id="ARBA00047806"/>
    </source>
</evidence>
<evidence type="ECO:0000256" key="3">
    <source>
        <dbReference type="ARBA" id="ARBA00048782"/>
    </source>
</evidence>
<organism evidence="6 7">
    <name type="scientific">Pseudovibrio ascidiaceicola</name>
    <dbReference type="NCBI Taxonomy" id="285279"/>
    <lineage>
        <taxon>Bacteria</taxon>
        <taxon>Pseudomonadati</taxon>
        <taxon>Pseudomonadota</taxon>
        <taxon>Alphaproteobacteria</taxon>
        <taxon>Hyphomicrobiales</taxon>
        <taxon>Stappiaceae</taxon>
        <taxon>Pseudovibrio</taxon>
    </lineage>
</organism>
<dbReference type="InterPro" id="IPR036509">
    <property type="entry name" value="Met_Sox_Rdtase_MsrA_sf"/>
</dbReference>
<comment type="function">
    <text evidence="4">Has an important function as a repair enzyme for proteins that have been inactivated by oxidation. Catalyzes the reversible oxidation-reduction of methionine sulfoxide in proteins to methionine.</text>
</comment>
<dbReference type="RefSeq" id="WP_208860254.1">
    <property type="nucleotide sequence ID" value="NZ_FOSK01000004.1"/>
</dbReference>
<feature type="domain" description="Peptide methionine sulphoxide reductase MsrA" evidence="5">
    <location>
        <begin position="51"/>
        <end position="204"/>
    </location>
</feature>
<evidence type="ECO:0000313" key="7">
    <source>
        <dbReference type="Proteomes" id="UP000199598"/>
    </source>
</evidence>
<evidence type="ECO:0000259" key="5">
    <source>
        <dbReference type="Pfam" id="PF01625"/>
    </source>
</evidence>
<evidence type="ECO:0000256" key="1">
    <source>
        <dbReference type="ARBA" id="ARBA00023002"/>
    </source>
</evidence>
<comment type="caution">
    <text evidence="6">The sequence shown here is derived from an EMBL/GenBank/DDBJ whole genome shotgun (WGS) entry which is preliminary data.</text>
</comment>
<comment type="catalytic activity">
    <reaction evidence="3 4">
        <text>[thioredoxin]-disulfide + L-methionine + H2O = L-methionine (S)-S-oxide + [thioredoxin]-dithiol</text>
        <dbReference type="Rhea" id="RHEA:19993"/>
        <dbReference type="Rhea" id="RHEA-COMP:10698"/>
        <dbReference type="Rhea" id="RHEA-COMP:10700"/>
        <dbReference type="ChEBI" id="CHEBI:15377"/>
        <dbReference type="ChEBI" id="CHEBI:29950"/>
        <dbReference type="ChEBI" id="CHEBI:50058"/>
        <dbReference type="ChEBI" id="CHEBI:57844"/>
        <dbReference type="ChEBI" id="CHEBI:58772"/>
        <dbReference type="EC" id="1.8.4.11"/>
    </reaction>
</comment>
<dbReference type="PANTHER" id="PTHR42799:SF2">
    <property type="entry name" value="MITOCHONDRIAL PEPTIDE METHIONINE SULFOXIDE REDUCTASE"/>
    <property type="match status" value="1"/>
</dbReference>
<sequence length="224" mass="24688">MSFLRMLSNKFKMPDTGTALPGRDTPIMTPGKHFVNGHDLNGPYPEGMKELYVGMGCYWGAERAFWELPGVYVTAVGFAGGATKNPTYHETCTGQTGHTEIVKVVYNPEEISLEQLLKVFWERHDPTQGMRQGNDVGTQYRSALYLTSEADIEAAKETAKSYQDALKEIGKNAGITTEIGPLDVFYYAEEYHQQYLAKNPDGYCGLSGTGATCPLPVSPQSPKQ</sequence>
<dbReference type="EC" id="1.8.4.11" evidence="4"/>
<dbReference type="EMBL" id="FOSK01000004">
    <property type="protein sequence ID" value="SFK37855.1"/>
    <property type="molecule type" value="Genomic_DNA"/>
</dbReference>
<evidence type="ECO:0000256" key="4">
    <source>
        <dbReference type="HAMAP-Rule" id="MF_01401"/>
    </source>
</evidence>
<name>A0A1I3Z1E2_9HYPH</name>
<keyword evidence="7" id="KW-1185">Reference proteome</keyword>
<gene>
    <name evidence="4" type="primary">msrA</name>
    <name evidence="6" type="ORF">SAMN04488518_104359</name>
</gene>
<comment type="catalytic activity">
    <reaction evidence="2 4">
        <text>L-methionyl-[protein] + [thioredoxin]-disulfide + H2O = L-methionyl-(S)-S-oxide-[protein] + [thioredoxin]-dithiol</text>
        <dbReference type="Rhea" id="RHEA:14217"/>
        <dbReference type="Rhea" id="RHEA-COMP:10698"/>
        <dbReference type="Rhea" id="RHEA-COMP:10700"/>
        <dbReference type="Rhea" id="RHEA-COMP:12313"/>
        <dbReference type="Rhea" id="RHEA-COMP:12315"/>
        <dbReference type="ChEBI" id="CHEBI:15377"/>
        <dbReference type="ChEBI" id="CHEBI:16044"/>
        <dbReference type="ChEBI" id="CHEBI:29950"/>
        <dbReference type="ChEBI" id="CHEBI:44120"/>
        <dbReference type="ChEBI" id="CHEBI:50058"/>
        <dbReference type="EC" id="1.8.4.11"/>
    </reaction>
</comment>
<accession>A0A1I3Z1E2</accession>
<reference evidence="6 7" key="1">
    <citation type="submission" date="2016-10" db="EMBL/GenBank/DDBJ databases">
        <authorList>
            <person name="Varghese N."/>
            <person name="Submissions S."/>
        </authorList>
    </citation>
    <scope>NUCLEOTIDE SEQUENCE [LARGE SCALE GENOMIC DNA]</scope>
    <source>
        <strain evidence="6 7">DSM 16392</strain>
    </source>
</reference>
<dbReference type="SUPFAM" id="SSF55068">
    <property type="entry name" value="Peptide methionine sulfoxide reductase"/>
    <property type="match status" value="1"/>
</dbReference>
<dbReference type="PANTHER" id="PTHR42799">
    <property type="entry name" value="MITOCHONDRIAL PEPTIDE METHIONINE SULFOXIDE REDUCTASE"/>
    <property type="match status" value="1"/>
</dbReference>
<evidence type="ECO:0000313" key="6">
    <source>
        <dbReference type="EMBL" id="SFK37855.1"/>
    </source>
</evidence>
<dbReference type="Proteomes" id="UP000199598">
    <property type="component" value="Unassembled WGS sequence"/>
</dbReference>
<dbReference type="NCBIfam" id="TIGR00401">
    <property type="entry name" value="msrA"/>
    <property type="match status" value="1"/>
</dbReference>
<dbReference type="Pfam" id="PF01625">
    <property type="entry name" value="PMSR"/>
    <property type="match status" value="1"/>
</dbReference>
<feature type="active site" evidence="4">
    <location>
        <position position="57"/>
    </location>
</feature>
<dbReference type="InterPro" id="IPR002569">
    <property type="entry name" value="Met_Sox_Rdtase_MsrA_dom"/>
</dbReference>
<dbReference type="InterPro" id="IPR050162">
    <property type="entry name" value="MsrA_MetSO_reductase"/>
</dbReference>
<keyword evidence="1 4" id="KW-0560">Oxidoreductase</keyword>